<evidence type="ECO:0000313" key="1">
    <source>
        <dbReference type="EMBL" id="KAJ9545721.1"/>
    </source>
</evidence>
<dbReference type="Proteomes" id="UP001172457">
    <property type="component" value="Chromosome 6"/>
</dbReference>
<sequence length="94" mass="10768">MICTKPDIAYVVGRLSTLTSKPRKTLGCCTSCTQVLEENHGLWFGIQWISLSIGRIHLCNVFGIKEVKLHNKLYHERAEFVVLAYCSKELEWLV</sequence>
<dbReference type="AlphaFoldDB" id="A0AA38WES8"/>
<protein>
    <submittedName>
        <fullName evidence="1">Uncharacterized protein</fullName>
    </submittedName>
</protein>
<name>A0AA38WES8_9ASTR</name>
<proteinExistence type="predicted"/>
<dbReference type="EMBL" id="JARYMX010000006">
    <property type="protein sequence ID" value="KAJ9545721.1"/>
    <property type="molecule type" value="Genomic_DNA"/>
</dbReference>
<accession>A0AA38WES8</accession>
<comment type="caution">
    <text evidence="1">The sequence shown here is derived from an EMBL/GenBank/DDBJ whole genome shotgun (WGS) entry which is preliminary data.</text>
</comment>
<evidence type="ECO:0000313" key="2">
    <source>
        <dbReference type="Proteomes" id="UP001172457"/>
    </source>
</evidence>
<gene>
    <name evidence="1" type="ORF">OSB04_025428</name>
</gene>
<organism evidence="1 2">
    <name type="scientific">Centaurea solstitialis</name>
    <name type="common">yellow star-thistle</name>
    <dbReference type="NCBI Taxonomy" id="347529"/>
    <lineage>
        <taxon>Eukaryota</taxon>
        <taxon>Viridiplantae</taxon>
        <taxon>Streptophyta</taxon>
        <taxon>Embryophyta</taxon>
        <taxon>Tracheophyta</taxon>
        <taxon>Spermatophyta</taxon>
        <taxon>Magnoliopsida</taxon>
        <taxon>eudicotyledons</taxon>
        <taxon>Gunneridae</taxon>
        <taxon>Pentapetalae</taxon>
        <taxon>asterids</taxon>
        <taxon>campanulids</taxon>
        <taxon>Asterales</taxon>
        <taxon>Asteraceae</taxon>
        <taxon>Carduoideae</taxon>
        <taxon>Cardueae</taxon>
        <taxon>Centaureinae</taxon>
        <taxon>Centaurea</taxon>
    </lineage>
</organism>
<keyword evidence="2" id="KW-1185">Reference proteome</keyword>
<reference evidence="1" key="1">
    <citation type="submission" date="2023-03" db="EMBL/GenBank/DDBJ databases">
        <title>Chromosome-scale reference genome and RAD-based genetic map of yellow starthistle (Centaurea solstitialis) reveal putative structural variation and QTLs associated with invader traits.</title>
        <authorList>
            <person name="Reatini B."/>
            <person name="Cang F.A."/>
            <person name="Jiang Q."/>
            <person name="Mckibben M.T.W."/>
            <person name="Barker M.S."/>
            <person name="Rieseberg L.H."/>
            <person name="Dlugosch K.M."/>
        </authorList>
    </citation>
    <scope>NUCLEOTIDE SEQUENCE</scope>
    <source>
        <strain evidence="1">CAN-66</strain>
        <tissue evidence="1">Leaf</tissue>
    </source>
</reference>